<name>F8PDQ5_SERL9</name>
<dbReference type="KEGG" id="sla:SERLADRAFT_480551"/>
<feature type="non-terminal residue" evidence="1">
    <location>
        <position position="203"/>
    </location>
</feature>
<protein>
    <submittedName>
        <fullName evidence="1">Uncharacterized protein</fullName>
    </submittedName>
</protein>
<dbReference type="OrthoDB" id="3256634at2759"/>
<evidence type="ECO:0000313" key="2">
    <source>
        <dbReference type="Proteomes" id="UP000008064"/>
    </source>
</evidence>
<evidence type="ECO:0000313" key="1">
    <source>
        <dbReference type="EMBL" id="EGO18875.1"/>
    </source>
</evidence>
<organism evidence="2">
    <name type="scientific">Serpula lacrymans var. lacrymans (strain S7.9)</name>
    <name type="common">Dry rot fungus</name>
    <dbReference type="NCBI Taxonomy" id="578457"/>
    <lineage>
        <taxon>Eukaryota</taxon>
        <taxon>Fungi</taxon>
        <taxon>Dikarya</taxon>
        <taxon>Basidiomycota</taxon>
        <taxon>Agaricomycotina</taxon>
        <taxon>Agaricomycetes</taxon>
        <taxon>Agaricomycetidae</taxon>
        <taxon>Boletales</taxon>
        <taxon>Coniophorineae</taxon>
        <taxon>Serpulaceae</taxon>
        <taxon>Serpula</taxon>
    </lineage>
</organism>
<dbReference type="HOGENOM" id="CLU_1351824_0_0_1"/>
<dbReference type="AlphaFoldDB" id="F8PDQ5"/>
<dbReference type="Proteomes" id="UP000008064">
    <property type="component" value="Unassembled WGS sequence"/>
</dbReference>
<sequence>MCPAPSSFNVIDTSNIMDHVGFINVLTVVSPLLKHSPSSVIYTDGLLSPGKNPVTNLLEHTCADLPTIAFLFDLMPTHFASRSGPSATTSPRTTGYCPSQTHERITWKIARVADEAHNQDELVNCSVVFNPQQLAKLLFNMYLNMFADENWWVKMRSLRAIQNSTLVHYVRRTFAQVLRLAMDKIEVDWEEVMDTFCQFVQYD</sequence>
<gene>
    <name evidence="1" type="ORF">SERLADRAFT_480551</name>
</gene>
<reference evidence="2" key="1">
    <citation type="journal article" date="2011" name="Science">
        <title>The plant cell wall-decomposing machinery underlies the functional diversity of forest fungi.</title>
        <authorList>
            <person name="Eastwood D.C."/>
            <person name="Floudas D."/>
            <person name="Binder M."/>
            <person name="Majcherczyk A."/>
            <person name="Schneider P."/>
            <person name="Aerts A."/>
            <person name="Asiegbu F.O."/>
            <person name="Baker S.E."/>
            <person name="Barry K."/>
            <person name="Bendiksby M."/>
            <person name="Blumentritt M."/>
            <person name="Coutinho P.M."/>
            <person name="Cullen D."/>
            <person name="de Vries R.P."/>
            <person name="Gathman A."/>
            <person name="Goodell B."/>
            <person name="Henrissat B."/>
            <person name="Ihrmark K."/>
            <person name="Kauserud H."/>
            <person name="Kohler A."/>
            <person name="LaButti K."/>
            <person name="Lapidus A."/>
            <person name="Lavin J.L."/>
            <person name="Lee Y.-H."/>
            <person name="Lindquist E."/>
            <person name="Lilly W."/>
            <person name="Lucas S."/>
            <person name="Morin E."/>
            <person name="Murat C."/>
            <person name="Oguiza J.A."/>
            <person name="Park J."/>
            <person name="Pisabarro A.G."/>
            <person name="Riley R."/>
            <person name="Rosling A."/>
            <person name="Salamov A."/>
            <person name="Schmidt O."/>
            <person name="Schmutz J."/>
            <person name="Skrede I."/>
            <person name="Stenlid J."/>
            <person name="Wiebenga A."/>
            <person name="Xie X."/>
            <person name="Kuees U."/>
            <person name="Hibbett D.S."/>
            <person name="Hoffmeister D."/>
            <person name="Hoegberg N."/>
            <person name="Martin F."/>
            <person name="Grigoriev I.V."/>
            <person name="Watkinson S.C."/>
        </authorList>
    </citation>
    <scope>NUCLEOTIDE SEQUENCE [LARGE SCALE GENOMIC DNA]</scope>
    <source>
        <strain evidence="2">S7.9</strain>
    </source>
</reference>
<dbReference type="EMBL" id="GL945446">
    <property type="protein sequence ID" value="EGO18875.1"/>
    <property type="molecule type" value="Genomic_DNA"/>
</dbReference>
<dbReference type="GeneID" id="18821549"/>
<dbReference type="RefSeq" id="XP_007324528.1">
    <property type="nucleotide sequence ID" value="XM_007324466.1"/>
</dbReference>
<proteinExistence type="predicted"/>
<accession>F8PDQ5</accession>